<name>A0A7Y7WMJ5_9PSED</name>
<evidence type="ECO:0000313" key="4">
    <source>
        <dbReference type="Proteomes" id="UP000522864"/>
    </source>
</evidence>
<keyword evidence="1" id="KW-0479">Metal-binding</keyword>
<reference evidence="3 4" key="1">
    <citation type="submission" date="2020-04" db="EMBL/GenBank/DDBJ databases">
        <title>Molecular characterization of pseudomonads from Agaricus bisporus reveal novel blotch 2 pathogens in Western Europe.</title>
        <authorList>
            <person name="Taparia T."/>
            <person name="Krijger M."/>
            <person name="Haynes E."/>
            <person name="Elpinstone J.G."/>
            <person name="Noble R."/>
            <person name="Van Der Wolf J."/>
        </authorList>
    </citation>
    <scope>NUCLEOTIDE SEQUENCE [LARGE SCALE GENOMIC DNA]</scope>
    <source>
        <strain evidence="3 4">G9001</strain>
    </source>
</reference>
<evidence type="ECO:0000313" key="3">
    <source>
        <dbReference type="EMBL" id="NWB84209.1"/>
    </source>
</evidence>
<sequence length="262" mass="29866">MNNVMDLERFPLDREGSNGWNELVDRCRTELKRNGMFNLEGFIMADAVRQAAEHIRPTMSRESHTHSRTHNIYFKPTIEGLPADHPALRQVETVSHTLCADQLKGSLVNEVYEYPPLLAFLAAVMEKPQLHLMADPLARVNVMSYRHGETLNWHFDRSEFTTTLMLQAPDEGGEFQYRSDLRSADDPNYAGVAELLEGRDPQVQTLTLRAGTLNVFRGKNTAHRVTPVHGARERMVAVFSYYEKPDVLFSVEEQLGFYGRTA</sequence>
<gene>
    <name evidence="3" type="ORF">HX830_04875</name>
</gene>
<dbReference type="SUPFAM" id="SSF51197">
    <property type="entry name" value="Clavaminate synthase-like"/>
    <property type="match status" value="1"/>
</dbReference>
<dbReference type="InterPro" id="IPR005123">
    <property type="entry name" value="Oxoglu/Fe-dep_dioxygenase_dom"/>
</dbReference>
<comment type="caution">
    <text evidence="3">The sequence shown here is derived from an EMBL/GenBank/DDBJ whole genome shotgun (WGS) entry which is preliminary data.</text>
</comment>
<dbReference type="RefSeq" id="WP_177099142.1">
    <property type="nucleotide sequence ID" value="NZ_JACAQA010000003.1"/>
</dbReference>
<accession>A0A7Y7WMJ5</accession>
<evidence type="ECO:0000259" key="2">
    <source>
        <dbReference type="PROSITE" id="PS51471"/>
    </source>
</evidence>
<dbReference type="AlphaFoldDB" id="A0A7Y7WMJ5"/>
<dbReference type="GO" id="GO:0016491">
    <property type="term" value="F:oxidoreductase activity"/>
    <property type="evidence" value="ECO:0007669"/>
    <property type="project" value="UniProtKB-KW"/>
</dbReference>
<keyword evidence="1" id="KW-0560">Oxidoreductase</keyword>
<organism evidence="3 4">
    <name type="scientific">Pseudomonas gingeri</name>
    <dbReference type="NCBI Taxonomy" id="117681"/>
    <lineage>
        <taxon>Bacteria</taxon>
        <taxon>Pseudomonadati</taxon>
        <taxon>Pseudomonadota</taxon>
        <taxon>Gammaproteobacteria</taxon>
        <taxon>Pseudomonadales</taxon>
        <taxon>Pseudomonadaceae</taxon>
        <taxon>Pseudomonas</taxon>
    </lineage>
</organism>
<feature type="domain" description="Fe2OG dioxygenase" evidence="2">
    <location>
        <begin position="136"/>
        <end position="243"/>
    </location>
</feature>
<dbReference type="EMBL" id="JACAQA010000003">
    <property type="protein sequence ID" value="NWB84209.1"/>
    <property type="molecule type" value="Genomic_DNA"/>
</dbReference>
<dbReference type="GO" id="GO:0046872">
    <property type="term" value="F:metal ion binding"/>
    <property type="evidence" value="ECO:0007669"/>
    <property type="project" value="UniProtKB-KW"/>
</dbReference>
<dbReference type="Gene3D" id="2.60.120.620">
    <property type="entry name" value="q2cbj1_9rhob like domain"/>
    <property type="match status" value="1"/>
</dbReference>
<dbReference type="Pfam" id="PF23169">
    <property type="entry name" value="HalD"/>
    <property type="match status" value="1"/>
</dbReference>
<dbReference type="PROSITE" id="PS51471">
    <property type="entry name" value="FE2OG_OXY"/>
    <property type="match status" value="1"/>
</dbReference>
<dbReference type="Proteomes" id="UP000522864">
    <property type="component" value="Unassembled WGS sequence"/>
</dbReference>
<keyword evidence="1" id="KW-0408">Iron</keyword>
<evidence type="ECO:0000256" key="1">
    <source>
        <dbReference type="RuleBase" id="RU003682"/>
    </source>
</evidence>
<proteinExistence type="inferred from homology"/>
<protein>
    <submittedName>
        <fullName evidence="3">2OG-Fe(II) oxygenase</fullName>
    </submittedName>
</protein>
<dbReference type="InterPro" id="IPR056470">
    <property type="entry name" value="BesD/HalB-like"/>
</dbReference>
<comment type="similarity">
    <text evidence="1">Belongs to the iron/ascorbate-dependent oxidoreductase family.</text>
</comment>